<proteinExistence type="predicted"/>
<evidence type="ECO:0000313" key="2">
    <source>
        <dbReference type="EMBL" id="GAA2175621.1"/>
    </source>
</evidence>
<comment type="caution">
    <text evidence="2">The sequence shown here is derived from an EMBL/GenBank/DDBJ whole genome shotgun (WGS) entry which is preliminary data.</text>
</comment>
<protein>
    <submittedName>
        <fullName evidence="2">Uncharacterized protein</fullName>
    </submittedName>
</protein>
<evidence type="ECO:0000256" key="1">
    <source>
        <dbReference type="SAM" id="MobiDB-lite"/>
    </source>
</evidence>
<gene>
    <name evidence="2" type="ORF">GCM10009846_26220</name>
</gene>
<organism evidence="2 3">
    <name type="scientific">Agrococcus versicolor</name>
    <dbReference type="NCBI Taxonomy" id="501482"/>
    <lineage>
        <taxon>Bacteria</taxon>
        <taxon>Bacillati</taxon>
        <taxon>Actinomycetota</taxon>
        <taxon>Actinomycetes</taxon>
        <taxon>Micrococcales</taxon>
        <taxon>Microbacteriaceae</taxon>
        <taxon>Agrococcus</taxon>
    </lineage>
</organism>
<reference evidence="2 3" key="1">
    <citation type="journal article" date="2019" name="Int. J. Syst. Evol. Microbiol.">
        <title>The Global Catalogue of Microorganisms (GCM) 10K type strain sequencing project: providing services to taxonomists for standard genome sequencing and annotation.</title>
        <authorList>
            <consortium name="The Broad Institute Genomics Platform"/>
            <consortium name="The Broad Institute Genome Sequencing Center for Infectious Disease"/>
            <person name="Wu L."/>
            <person name="Ma J."/>
        </authorList>
    </citation>
    <scope>NUCLEOTIDE SEQUENCE [LARGE SCALE GENOMIC DNA]</scope>
    <source>
        <strain evidence="2 3">JCM 16026</strain>
    </source>
</reference>
<name>A0ABN3AW59_9MICO</name>
<dbReference type="RefSeq" id="WP_344344368.1">
    <property type="nucleotide sequence ID" value="NZ_BAAAQT010000008.1"/>
</dbReference>
<feature type="region of interest" description="Disordered" evidence="1">
    <location>
        <begin position="1"/>
        <end position="26"/>
    </location>
</feature>
<sequence>MEPPKPTIDVTFDMRSDAGSGDPDTTSATLRRYHQLLWSKALPNGTIFDLDISNRRRYLHHASLLGEFFLASDTCVPTYRSWRRLAPIIEQCAPDELDEFQHLNHTIAGMMVFPGERRPGVQTLNMARGWTASIGDRLDLTLECIRLFYEGEASPLGSVLEAYRDFFDLFESFDRYVEFFLLQDLVGPDGGVAFMRSFRGFDESPLPEDAADYRDYRSSCVAFLRARNERIAQWAATELPSRA</sequence>
<dbReference type="InterPro" id="IPR054263">
    <property type="entry name" value="DUF6994"/>
</dbReference>
<dbReference type="Proteomes" id="UP001501599">
    <property type="component" value="Unassembled WGS sequence"/>
</dbReference>
<evidence type="ECO:0000313" key="3">
    <source>
        <dbReference type="Proteomes" id="UP001501599"/>
    </source>
</evidence>
<dbReference type="EMBL" id="BAAAQT010000008">
    <property type="protein sequence ID" value="GAA2175621.1"/>
    <property type="molecule type" value="Genomic_DNA"/>
</dbReference>
<dbReference type="Pfam" id="PF22507">
    <property type="entry name" value="DUF6994"/>
    <property type="match status" value="1"/>
</dbReference>
<keyword evidence="3" id="KW-1185">Reference proteome</keyword>
<accession>A0ABN3AW59</accession>